<keyword evidence="5" id="KW-1185">Reference proteome</keyword>
<dbReference type="GO" id="GO:0005576">
    <property type="term" value="C:extracellular region"/>
    <property type="evidence" value="ECO:0007669"/>
    <property type="project" value="TreeGrafter"/>
</dbReference>
<gene>
    <name evidence="4" type="ORF">DFR68_11338</name>
</gene>
<dbReference type="GO" id="GO:0051701">
    <property type="term" value="P:biological process involved in interaction with host"/>
    <property type="evidence" value="ECO:0007669"/>
    <property type="project" value="TreeGrafter"/>
</dbReference>
<feature type="compositionally biased region" description="Low complexity" evidence="1">
    <location>
        <begin position="385"/>
        <end position="398"/>
    </location>
</feature>
<protein>
    <submittedName>
        <fullName evidence="4">Virulence factor Mce-like protein</fullName>
    </submittedName>
</protein>
<reference evidence="4 5" key="1">
    <citation type="submission" date="2018-07" db="EMBL/GenBank/DDBJ databases">
        <title>Genomic Encyclopedia of Type Strains, Phase IV (KMG-IV): sequencing the most valuable type-strain genomes for metagenomic binning, comparative biology and taxonomic classification.</title>
        <authorList>
            <person name="Goeker M."/>
        </authorList>
    </citation>
    <scope>NUCLEOTIDE SEQUENCE [LARGE SCALE GENOMIC DNA]</scope>
    <source>
        <strain evidence="4 5">DSM 44952</strain>
    </source>
</reference>
<feature type="domain" description="Mammalian cell entry C-terminal" evidence="3">
    <location>
        <begin position="129"/>
        <end position="345"/>
    </location>
</feature>
<dbReference type="PANTHER" id="PTHR33371">
    <property type="entry name" value="INTERMEMBRANE PHOSPHOLIPID TRANSPORT SYSTEM BINDING PROTEIN MLAD-RELATED"/>
    <property type="match status" value="1"/>
</dbReference>
<dbReference type="OrthoDB" id="3460188at2"/>
<evidence type="ECO:0000256" key="1">
    <source>
        <dbReference type="SAM" id="MobiDB-lite"/>
    </source>
</evidence>
<feature type="compositionally biased region" description="Pro residues" evidence="1">
    <location>
        <begin position="399"/>
        <end position="411"/>
    </location>
</feature>
<evidence type="ECO:0000259" key="3">
    <source>
        <dbReference type="Pfam" id="PF11887"/>
    </source>
</evidence>
<dbReference type="InterPro" id="IPR024516">
    <property type="entry name" value="Mce_C"/>
</dbReference>
<feature type="domain" description="Mce/MlaD" evidence="2">
    <location>
        <begin position="51"/>
        <end position="122"/>
    </location>
</feature>
<feature type="compositionally biased region" description="Low complexity" evidence="1">
    <location>
        <begin position="412"/>
        <end position="429"/>
    </location>
</feature>
<dbReference type="EMBL" id="QQAZ01000013">
    <property type="protein sequence ID" value="RDI45269.1"/>
    <property type="molecule type" value="Genomic_DNA"/>
</dbReference>
<evidence type="ECO:0000259" key="2">
    <source>
        <dbReference type="Pfam" id="PF02470"/>
    </source>
</evidence>
<dbReference type="Proteomes" id="UP000255355">
    <property type="component" value="Unassembled WGS sequence"/>
</dbReference>
<accession>A0A370GPH9</accession>
<dbReference type="AlphaFoldDB" id="A0A370GPH9"/>
<evidence type="ECO:0000313" key="4">
    <source>
        <dbReference type="EMBL" id="RDI45269.1"/>
    </source>
</evidence>
<dbReference type="STRING" id="1210089.GCA_001613165_03062"/>
<sequence>MMIDPTGRGPSPRALVLGGVAVAAAVSAVVYLLGLRYTGHFGDDVAVTAVMTGTGDGLPEHADVKFRGMLVGRADGADIVARGERQNVRLALNADVAQSIPETVTARVVPANIFGVTAIELVDNGPAAGLRAGATIRQDTSTETTQLQTTLTTLRTVLDNIQPDKLGRVLGTLADALDPAARVPGSTIERLDQWTTTVRATPGIGELLGNLGAASAAISRSTPELVDVLAESVTAARTVIDRRAGVVALLSGAGAAVDATNSLFARNPDAGKELVSGLDETFGALAADPGAIAESVANLNVALSKLATVFNWGPSKQMNWAITVTFTPFKQYTAQDCPHYEYLYGPRCGGPSVPDSAVPQQFPPQLLPRRAEAAGPPVPGPPTPLGLTLPGIPSLPGLPALPGPPAPPGPPSADGVPAAGPVPESTAPAAAPLRGADAIAAMVGGRPTTAQLLLLAPVLADGSVTVTPSGRH</sequence>
<proteinExistence type="predicted"/>
<dbReference type="PANTHER" id="PTHR33371:SF19">
    <property type="entry name" value="MCE-FAMILY PROTEIN MCE4A"/>
    <property type="match status" value="1"/>
</dbReference>
<comment type="caution">
    <text evidence="4">The sequence shown here is derived from an EMBL/GenBank/DDBJ whole genome shotgun (WGS) entry which is preliminary data.</text>
</comment>
<dbReference type="InterPro" id="IPR003399">
    <property type="entry name" value="Mce/MlaD"/>
</dbReference>
<evidence type="ECO:0000313" key="5">
    <source>
        <dbReference type="Proteomes" id="UP000255355"/>
    </source>
</evidence>
<dbReference type="RefSeq" id="WP_068019885.1">
    <property type="nucleotide sequence ID" value="NZ_QQAZ01000013.1"/>
</dbReference>
<name>A0A370GPH9_9NOCA</name>
<organism evidence="4 5">
    <name type="scientific">Nocardia mexicana</name>
    <dbReference type="NCBI Taxonomy" id="279262"/>
    <lineage>
        <taxon>Bacteria</taxon>
        <taxon>Bacillati</taxon>
        <taxon>Actinomycetota</taxon>
        <taxon>Actinomycetes</taxon>
        <taxon>Mycobacteriales</taxon>
        <taxon>Nocardiaceae</taxon>
        <taxon>Nocardia</taxon>
    </lineage>
</organism>
<dbReference type="InterPro" id="IPR052336">
    <property type="entry name" value="MlaD_Phospholipid_Transporter"/>
</dbReference>
<dbReference type="Pfam" id="PF11887">
    <property type="entry name" value="Mce4_CUP1"/>
    <property type="match status" value="1"/>
</dbReference>
<dbReference type="Pfam" id="PF02470">
    <property type="entry name" value="MlaD"/>
    <property type="match status" value="1"/>
</dbReference>
<feature type="region of interest" description="Disordered" evidence="1">
    <location>
        <begin position="370"/>
        <end position="429"/>
    </location>
</feature>